<evidence type="ECO:0000313" key="3">
    <source>
        <dbReference type="Proteomes" id="UP001239782"/>
    </source>
</evidence>
<evidence type="ECO:0000313" key="2">
    <source>
        <dbReference type="EMBL" id="WMS86231.1"/>
    </source>
</evidence>
<feature type="transmembrane region" description="Helical" evidence="1">
    <location>
        <begin position="51"/>
        <end position="70"/>
    </location>
</feature>
<keyword evidence="1" id="KW-0472">Membrane</keyword>
<dbReference type="RefSeq" id="WP_309201383.1">
    <property type="nucleotide sequence ID" value="NZ_CP133548.1"/>
</dbReference>
<keyword evidence="1" id="KW-1133">Transmembrane helix</keyword>
<accession>A0AA51X5X8</accession>
<keyword evidence="3" id="KW-1185">Reference proteome</keyword>
<sequence>MSGQKLLTFQQFWPYYLGEHRSPTCRAWHYLGTAASIAAVLILLVSQQWQWFWLVLIAGYGPAWIGHFQFEKNRPATFRHPVWSLLADYRMFGFALTGRLRQEYQKFNIPFSPQLDD</sequence>
<keyword evidence="1" id="KW-0812">Transmembrane</keyword>
<dbReference type="AlphaFoldDB" id="A0AA51X5X8"/>
<gene>
    <name evidence="2" type="ORF">Q9312_13480</name>
</gene>
<feature type="transmembrane region" description="Helical" evidence="1">
    <location>
        <begin position="27"/>
        <end position="45"/>
    </location>
</feature>
<proteinExistence type="predicted"/>
<dbReference type="Pfam" id="PF06127">
    <property type="entry name" value="Mpo1-like"/>
    <property type="match status" value="1"/>
</dbReference>
<name>A0AA51X5X8_9GAMM</name>
<evidence type="ECO:0000256" key="1">
    <source>
        <dbReference type="SAM" id="Phobius"/>
    </source>
</evidence>
<dbReference type="PANTHER" id="PTHR34205">
    <property type="entry name" value="TRANSMEMBRANE PROTEIN"/>
    <property type="match status" value="1"/>
</dbReference>
<dbReference type="KEGG" id="plei:Q9312_13480"/>
<organism evidence="2 3">
    <name type="scientific">Pleionea litopenaei</name>
    <dbReference type="NCBI Taxonomy" id="3070815"/>
    <lineage>
        <taxon>Bacteria</taxon>
        <taxon>Pseudomonadati</taxon>
        <taxon>Pseudomonadota</taxon>
        <taxon>Gammaproteobacteria</taxon>
        <taxon>Oceanospirillales</taxon>
        <taxon>Pleioneaceae</taxon>
        <taxon>Pleionea</taxon>
    </lineage>
</organism>
<reference evidence="2 3" key="1">
    <citation type="submission" date="2023-08" db="EMBL/GenBank/DDBJ databases">
        <title>Pleionea litopenaei sp. nov., isolated from stomach of juvenile Litopenaeus vannamei.</title>
        <authorList>
            <person name="Rho A.M."/>
            <person name="Hwang C.Y."/>
        </authorList>
    </citation>
    <scope>NUCLEOTIDE SEQUENCE [LARGE SCALE GENOMIC DNA]</scope>
    <source>
        <strain evidence="2 3">HL-JVS1</strain>
    </source>
</reference>
<dbReference type="InterPro" id="IPR009305">
    <property type="entry name" value="Mpo1-like"/>
</dbReference>
<dbReference type="Proteomes" id="UP001239782">
    <property type="component" value="Chromosome"/>
</dbReference>
<dbReference type="PANTHER" id="PTHR34205:SF2">
    <property type="entry name" value="DUF962 DOMAIN-CONTAINING PROTEIN"/>
    <property type="match status" value="1"/>
</dbReference>
<protein>
    <submittedName>
        <fullName evidence="2">DUF962 domain-containing protein</fullName>
    </submittedName>
</protein>
<dbReference type="EMBL" id="CP133548">
    <property type="protein sequence ID" value="WMS86231.1"/>
    <property type="molecule type" value="Genomic_DNA"/>
</dbReference>